<keyword evidence="5" id="KW-1185">Reference proteome</keyword>
<feature type="compositionally biased region" description="Basic and acidic residues" evidence="1">
    <location>
        <begin position="190"/>
        <end position="203"/>
    </location>
</feature>
<dbReference type="Proteomes" id="UP000002051">
    <property type="component" value="Unassembled WGS sequence"/>
</dbReference>
<proteinExistence type="predicted"/>
<dbReference type="GO" id="GO:0051321">
    <property type="term" value="P:meiotic cell cycle"/>
    <property type="evidence" value="ECO:0007669"/>
    <property type="project" value="InterPro"/>
</dbReference>
<feature type="region of interest" description="Disordered" evidence="1">
    <location>
        <begin position="589"/>
        <end position="616"/>
    </location>
</feature>
<feature type="compositionally biased region" description="Basic residues" evidence="1">
    <location>
        <begin position="275"/>
        <end position="290"/>
    </location>
</feature>
<feature type="compositionally biased region" description="Low complexity" evidence="1">
    <location>
        <begin position="291"/>
        <end position="300"/>
    </location>
</feature>
<feature type="region of interest" description="Disordered" evidence="1">
    <location>
        <begin position="1"/>
        <end position="115"/>
    </location>
</feature>
<feature type="compositionally biased region" description="Acidic residues" evidence="1">
    <location>
        <begin position="606"/>
        <end position="615"/>
    </location>
</feature>
<dbReference type="InterPro" id="IPR046845">
    <property type="entry name" value="ASY3-like_CC"/>
</dbReference>
<feature type="region of interest" description="Disordered" evidence="1">
    <location>
        <begin position="149"/>
        <end position="376"/>
    </location>
</feature>
<gene>
    <name evidence="4" type="primary">25484738</name>
    <name evidence="3" type="ordered locus">MTR_1g085710</name>
</gene>
<reference evidence="4" key="3">
    <citation type="submission" date="2015-04" db="UniProtKB">
        <authorList>
            <consortium name="EnsemblPlants"/>
        </authorList>
    </citation>
    <scope>IDENTIFICATION</scope>
    <source>
        <strain evidence="4">cv. Jemalong A17</strain>
    </source>
</reference>
<feature type="domain" description="Meiosis-specific protein ASY3-like coiled-coil" evidence="2">
    <location>
        <begin position="14"/>
        <end position="772"/>
    </location>
</feature>
<dbReference type="Pfam" id="PF20435">
    <property type="entry name" value="ASY3-like"/>
    <property type="match status" value="1"/>
</dbReference>
<evidence type="ECO:0000313" key="3">
    <source>
        <dbReference type="EMBL" id="KEH43178.1"/>
    </source>
</evidence>
<reference evidence="3 5" key="1">
    <citation type="journal article" date="2011" name="Nature">
        <title>The Medicago genome provides insight into the evolution of rhizobial symbioses.</title>
        <authorList>
            <person name="Young N.D."/>
            <person name="Debelle F."/>
            <person name="Oldroyd G.E."/>
            <person name="Geurts R."/>
            <person name="Cannon S.B."/>
            <person name="Udvardi M.K."/>
            <person name="Benedito V.A."/>
            <person name="Mayer K.F."/>
            <person name="Gouzy J."/>
            <person name="Schoof H."/>
            <person name="Van de Peer Y."/>
            <person name="Proost S."/>
            <person name="Cook D.R."/>
            <person name="Meyers B.C."/>
            <person name="Spannagl M."/>
            <person name="Cheung F."/>
            <person name="De Mita S."/>
            <person name="Krishnakumar V."/>
            <person name="Gundlach H."/>
            <person name="Zhou S."/>
            <person name="Mudge J."/>
            <person name="Bharti A.K."/>
            <person name="Murray J.D."/>
            <person name="Naoumkina M.A."/>
            <person name="Rosen B."/>
            <person name="Silverstein K.A."/>
            <person name="Tang H."/>
            <person name="Rombauts S."/>
            <person name="Zhao P.X."/>
            <person name="Zhou P."/>
            <person name="Barbe V."/>
            <person name="Bardou P."/>
            <person name="Bechner M."/>
            <person name="Bellec A."/>
            <person name="Berger A."/>
            <person name="Berges H."/>
            <person name="Bidwell S."/>
            <person name="Bisseling T."/>
            <person name="Choisne N."/>
            <person name="Couloux A."/>
            <person name="Denny R."/>
            <person name="Deshpande S."/>
            <person name="Dai X."/>
            <person name="Doyle J.J."/>
            <person name="Dudez A.M."/>
            <person name="Farmer A.D."/>
            <person name="Fouteau S."/>
            <person name="Franken C."/>
            <person name="Gibelin C."/>
            <person name="Gish J."/>
            <person name="Goldstein S."/>
            <person name="Gonzalez A.J."/>
            <person name="Green P.J."/>
            <person name="Hallab A."/>
            <person name="Hartog M."/>
            <person name="Hua A."/>
            <person name="Humphray S.J."/>
            <person name="Jeong D.H."/>
            <person name="Jing Y."/>
            <person name="Jocker A."/>
            <person name="Kenton S.M."/>
            <person name="Kim D.J."/>
            <person name="Klee K."/>
            <person name="Lai H."/>
            <person name="Lang C."/>
            <person name="Lin S."/>
            <person name="Macmil S.L."/>
            <person name="Magdelenat G."/>
            <person name="Matthews L."/>
            <person name="McCorrison J."/>
            <person name="Monaghan E.L."/>
            <person name="Mun J.H."/>
            <person name="Najar F.Z."/>
            <person name="Nicholson C."/>
            <person name="Noirot C."/>
            <person name="O'Bleness M."/>
            <person name="Paule C.R."/>
            <person name="Poulain J."/>
            <person name="Prion F."/>
            <person name="Qin B."/>
            <person name="Qu C."/>
            <person name="Retzel E.F."/>
            <person name="Riddle C."/>
            <person name="Sallet E."/>
            <person name="Samain S."/>
            <person name="Samson N."/>
            <person name="Sanders I."/>
            <person name="Saurat O."/>
            <person name="Scarpelli C."/>
            <person name="Schiex T."/>
            <person name="Segurens B."/>
            <person name="Severin A.J."/>
            <person name="Sherrier D.J."/>
            <person name="Shi R."/>
            <person name="Sims S."/>
            <person name="Singer S.R."/>
            <person name="Sinharoy S."/>
            <person name="Sterck L."/>
            <person name="Viollet A."/>
            <person name="Wang B.B."/>
            <person name="Wang K."/>
            <person name="Wang M."/>
            <person name="Wang X."/>
            <person name="Warfsmann J."/>
            <person name="Weissenbach J."/>
            <person name="White D.D."/>
            <person name="White J.D."/>
            <person name="Wiley G.B."/>
            <person name="Wincker P."/>
            <person name="Xing Y."/>
            <person name="Yang L."/>
            <person name="Yao Z."/>
            <person name="Ying F."/>
            <person name="Zhai J."/>
            <person name="Zhou L."/>
            <person name="Zuber A."/>
            <person name="Denarie J."/>
            <person name="Dixon R.A."/>
            <person name="May G.D."/>
            <person name="Schwartz D.C."/>
            <person name="Rogers J."/>
            <person name="Quetier F."/>
            <person name="Town C.D."/>
            <person name="Roe B.A."/>
        </authorList>
    </citation>
    <scope>NUCLEOTIDE SEQUENCE [LARGE SCALE GENOMIC DNA]</scope>
    <source>
        <strain evidence="3">A17</strain>
        <strain evidence="4 5">cv. Jemalong A17</strain>
    </source>
</reference>
<accession>A0A072VP18</accession>
<feature type="compositionally biased region" description="Basic and acidic residues" evidence="1">
    <location>
        <begin position="1"/>
        <end position="16"/>
    </location>
</feature>
<dbReference type="AlphaFoldDB" id="A0A072VP18"/>
<feature type="compositionally biased region" description="Polar residues" evidence="1">
    <location>
        <begin position="219"/>
        <end position="233"/>
    </location>
</feature>
<protein>
    <recommendedName>
        <fullName evidence="2">Meiosis-specific protein ASY3-like coiled-coil domain-containing protein</fullName>
    </recommendedName>
</protein>
<evidence type="ECO:0000313" key="5">
    <source>
        <dbReference type="Proteomes" id="UP000002051"/>
    </source>
</evidence>
<dbReference type="EnsemblPlants" id="KEH43178">
    <property type="protein sequence ID" value="KEH43178"/>
    <property type="gene ID" value="MTR_1g085710"/>
</dbReference>
<dbReference type="EMBL" id="CM001217">
    <property type="protein sequence ID" value="KEH43178.1"/>
    <property type="molecule type" value="Genomic_DNA"/>
</dbReference>
<evidence type="ECO:0000259" key="2">
    <source>
        <dbReference type="Pfam" id="PF20435"/>
    </source>
</evidence>
<dbReference type="ExpressionAtlas" id="A0A072VP18">
    <property type="expression patterns" value="differential"/>
</dbReference>
<dbReference type="OrthoDB" id="751607at2759"/>
<feature type="region of interest" description="Disordered" evidence="1">
    <location>
        <begin position="397"/>
        <end position="575"/>
    </location>
</feature>
<feature type="compositionally biased region" description="Basic and acidic residues" evidence="1">
    <location>
        <begin position="361"/>
        <end position="371"/>
    </location>
</feature>
<feature type="compositionally biased region" description="Basic and acidic residues" evidence="1">
    <location>
        <begin position="513"/>
        <end position="529"/>
    </location>
</feature>
<reference evidence="3 5" key="2">
    <citation type="journal article" date="2014" name="BMC Genomics">
        <title>An improved genome release (version Mt4.0) for the model legume Medicago truncatula.</title>
        <authorList>
            <person name="Tang H."/>
            <person name="Krishnakumar V."/>
            <person name="Bidwell S."/>
            <person name="Rosen B."/>
            <person name="Chan A."/>
            <person name="Zhou S."/>
            <person name="Gentzbittel L."/>
            <person name="Childs K.L."/>
            <person name="Yandell M."/>
            <person name="Gundlach H."/>
            <person name="Mayer K.F."/>
            <person name="Schwartz D.C."/>
            <person name="Town C.D."/>
        </authorList>
    </citation>
    <scope>GENOME REANNOTATION</scope>
    <source>
        <strain evidence="3">A17</strain>
        <strain evidence="4 5">cv. Jemalong A17</strain>
    </source>
</reference>
<dbReference type="InterPro" id="IPR037731">
    <property type="entry name" value="ASY3-like"/>
</dbReference>
<feature type="compositionally biased region" description="Polar residues" evidence="1">
    <location>
        <begin position="443"/>
        <end position="463"/>
    </location>
</feature>
<dbReference type="PANTHER" id="PTHR36027:SF1">
    <property type="entry name" value="MEIOSIS-SPECIFIC PROTEIN ASY3"/>
    <property type="match status" value="1"/>
</dbReference>
<dbReference type="PANTHER" id="PTHR36027">
    <property type="entry name" value="MEIOSIS-SPECIFIC PROTEIN ASY3"/>
    <property type="match status" value="1"/>
</dbReference>
<sequence>MDTEARKILHDEHMNDCRSMGSIHPSSQSRKISIGVMAESKASSRSGPKKGDGPVVPNTERVTSKMGNINTGESKAVGGTTVSAKEKQIVGPKAVEGSWMSKSPTTEENHQANKTASLLVSSGGKKDEPHGKGCGAGVQFFSYQTLKFPSNNYKKFDGDTSRSSRKKGKKDGSAEERVEEFTFTTTPKVFETDKTKAEDKTPRTENSTENLRMKLCQILGTTSSPKTQDSGSHNCKKDKESSPLKPRLNQKGNDFVKSKQNSDTIETDSESPDHTRKRPVTRSRTRKKVSSQKQQGKGKSTIITREAEKHQEKSILSFEEKGIGGRDALPNDGSSVSLKKKSQEKNSKIGGHKLCFTESDTTDKLHQDTSKTDPPLYAGATFSLGNKMGGFGGFLADYHTNSPKTQKKEHKKELYQPQTTNNTDQRVEHEVSENRNQQERRTISATQNDAKSQDEFQSPTFQFKTPTLSSPSPTPKTHQKANDVNSPASTERPRFSMRTMPNLSTFMASEPDFTTREQDKSHHMKEQKYSIRRKEKSLEKETEEQDGSSDSSYEERNIQGRRQGSGAKHTAERKSFTLKPVKRLCKHKGIKFNDTSPASVSSKEIEESDSMDEASEQTQDGFVRAVELFGLELAKLKNKLNLMTSQKSSEILKSVAEDIHFQLQDVHSQIETDLGKLTNLNKSKRKRIETRFEDQQKQLRLIYDRFKEEVNLHLQDCRSTVEDLEADQIEIKGALEKQRVAHKKLISQVEESVDVQLNDAQKKITSTQQANGKGKTTTTEASYNDVLERGYLNGRDF</sequence>
<name>A0A072VP18_MEDTR</name>
<organism evidence="3 5">
    <name type="scientific">Medicago truncatula</name>
    <name type="common">Barrel medic</name>
    <name type="synonym">Medicago tribuloides</name>
    <dbReference type="NCBI Taxonomy" id="3880"/>
    <lineage>
        <taxon>Eukaryota</taxon>
        <taxon>Viridiplantae</taxon>
        <taxon>Streptophyta</taxon>
        <taxon>Embryophyta</taxon>
        <taxon>Tracheophyta</taxon>
        <taxon>Spermatophyta</taxon>
        <taxon>Magnoliopsida</taxon>
        <taxon>eudicotyledons</taxon>
        <taxon>Gunneridae</taxon>
        <taxon>Pentapetalae</taxon>
        <taxon>rosids</taxon>
        <taxon>fabids</taxon>
        <taxon>Fabales</taxon>
        <taxon>Fabaceae</taxon>
        <taxon>Papilionoideae</taxon>
        <taxon>50 kb inversion clade</taxon>
        <taxon>NPAAA clade</taxon>
        <taxon>Hologalegina</taxon>
        <taxon>IRL clade</taxon>
        <taxon>Trifolieae</taxon>
        <taxon>Medicago</taxon>
    </lineage>
</organism>
<evidence type="ECO:0000313" key="4">
    <source>
        <dbReference type="EnsemblPlants" id="KEH43178"/>
    </source>
</evidence>
<evidence type="ECO:0000256" key="1">
    <source>
        <dbReference type="SAM" id="MobiDB-lite"/>
    </source>
</evidence>
<feature type="compositionally biased region" description="Basic and acidic residues" evidence="1">
    <location>
        <begin position="425"/>
        <end position="442"/>
    </location>
</feature>
<dbReference type="STRING" id="3880.A0A072VP18"/>
<feature type="compositionally biased region" description="Basic and acidic residues" evidence="1">
    <location>
        <begin position="305"/>
        <end position="324"/>
    </location>
</feature>
<feature type="compositionally biased region" description="Basic and acidic residues" evidence="1">
    <location>
        <begin position="170"/>
        <end position="180"/>
    </location>
</feature>
<feature type="compositionally biased region" description="Polar residues" evidence="1">
    <location>
        <begin position="593"/>
        <end position="602"/>
    </location>
</feature>